<keyword evidence="3" id="KW-1185">Reference proteome</keyword>
<evidence type="ECO:0000313" key="2">
    <source>
        <dbReference type="EMBL" id="CBN79137.1"/>
    </source>
</evidence>
<accession>D8LBV4</accession>
<dbReference type="EMBL" id="FN649733">
    <property type="protein sequence ID" value="CBN79137.1"/>
    <property type="molecule type" value="Genomic_DNA"/>
</dbReference>
<dbReference type="Proteomes" id="UP000002630">
    <property type="component" value="Linkage Group LG08"/>
</dbReference>
<dbReference type="InParanoid" id="D8LBV4"/>
<proteinExistence type="predicted"/>
<sequence>MLEDGEGHRRPTRPSAPQPYRCDGDHAEALCSKLHDDCSIPTVTGAHRTEHGGVTGCGDTASAGTLREVFPSGTRQEDVRLSVPPQHIWWACKGTRRSSAGDVGDVGDAAWVDCDGYYAFGRQEVNPTCRSEPDEKGSEWFGLLSANNPENPEFIQSGRVEGLPNPRNLELLEADRGQSFEEVSSSSSGGVPVAQGAASQGGGVAAVQGAANQLVHAPADSECDELWRTWPAMQESAIANGTVVVFDLVSRVGNAFMDLRNIIQVARWLELGLVVNWKGFQGFRDAFDTGELKWDIDTEPFRRRAKAISRGVNPSGFHLFWFYDGFMVLCDHQLTMLASKMGIAIQHPDAMVLQLKKVFPVKIRYWISGRLQNGLPASQPCTWNMFVKRSASMMRSLEVYNPWRVEGSSMSRFQKYVAFQIRTTEGETAGSFDPKIHTYIFNNLRSTVVCNWYFTATEEAKGVCPAAFNADEGDVPLFISSNSIVLLRHSCSDEGHELLRSEGFCRNAYQRFLCVRARGVLNQCRFCRGLHEEASDRPSP</sequence>
<protein>
    <submittedName>
        <fullName evidence="2">Uncharacterized protein</fullName>
    </submittedName>
</protein>
<reference evidence="2 3" key="1">
    <citation type="journal article" date="2010" name="Nature">
        <title>The Ectocarpus genome and the independent evolution of multicellularity in brown algae.</title>
        <authorList>
            <person name="Cock J.M."/>
            <person name="Sterck L."/>
            <person name="Rouze P."/>
            <person name="Scornet D."/>
            <person name="Allen A.E."/>
            <person name="Amoutzias G."/>
            <person name="Anthouard V."/>
            <person name="Artiguenave F."/>
            <person name="Aury J.M."/>
            <person name="Badger J.H."/>
            <person name="Beszteri B."/>
            <person name="Billiau K."/>
            <person name="Bonnet E."/>
            <person name="Bothwell J.H."/>
            <person name="Bowler C."/>
            <person name="Boyen C."/>
            <person name="Brownlee C."/>
            <person name="Carrano C.J."/>
            <person name="Charrier B."/>
            <person name="Cho G.Y."/>
            <person name="Coelho S.M."/>
            <person name="Collen J."/>
            <person name="Corre E."/>
            <person name="Da Silva C."/>
            <person name="Delage L."/>
            <person name="Delaroque N."/>
            <person name="Dittami S.M."/>
            <person name="Doulbeau S."/>
            <person name="Elias M."/>
            <person name="Farnham G."/>
            <person name="Gachon C.M."/>
            <person name="Gschloessl B."/>
            <person name="Heesch S."/>
            <person name="Jabbari K."/>
            <person name="Jubin C."/>
            <person name="Kawai H."/>
            <person name="Kimura K."/>
            <person name="Kloareg B."/>
            <person name="Kupper F.C."/>
            <person name="Lang D."/>
            <person name="Le Bail A."/>
            <person name="Leblanc C."/>
            <person name="Lerouge P."/>
            <person name="Lohr M."/>
            <person name="Lopez P.J."/>
            <person name="Martens C."/>
            <person name="Maumus F."/>
            <person name="Michel G."/>
            <person name="Miranda-Saavedra D."/>
            <person name="Morales J."/>
            <person name="Moreau H."/>
            <person name="Motomura T."/>
            <person name="Nagasato C."/>
            <person name="Napoli C.A."/>
            <person name="Nelson D.R."/>
            <person name="Nyvall-Collen P."/>
            <person name="Peters A.F."/>
            <person name="Pommier C."/>
            <person name="Potin P."/>
            <person name="Poulain J."/>
            <person name="Quesneville H."/>
            <person name="Read B."/>
            <person name="Rensing S.A."/>
            <person name="Ritter A."/>
            <person name="Rousvoal S."/>
            <person name="Samanta M."/>
            <person name="Samson G."/>
            <person name="Schroeder D.C."/>
            <person name="Segurens B."/>
            <person name="Strittmatter M."/>
            <person name="Tonon T."/>
            <person name="Tregear J.W."/>
            <person name="Valentin K."/>
            <person name="von Dassow P."/>
            <person name="Yamagishi T."/>
            <person name="Van de Peer Y."/>
            <person name="Wincker P."/>
        </authorList>
    </citation>
    <scope>NUCLEOTIDE SEQUENCE [LARGE SCALE GENOMIC DNA]</scope>
    <source>
        <strain evidence="3">Ec32 / CCAP1310/4</strain>
    </source>
</reference>
<evidence type="ECO:0000313" key="3">
    <source>
        <dbReference type="Proteomes" id="UP000002630"/>
    </source>
</evidence>
<gene>
    <name evidence="2" type="ORF">Esi_0010_0001</name>
</gene>
<name>D8LBV4_ECTSI</name>
<dbReference type="OrthoDB" id="10309846at2759"/>
<dbReference type="AlphaFoldDB" id="D8LBV4"/>
<feature type="region of interest" description="Disordered" evidence="1">
    <location>
        <begin position="1"/>
        <end position="21"/>
    </location>
</feature>
<dbReference type="EMBL" id="FN647683">
    <property type="protein sequence ID" value="CBN79137.1"/>
    <property type="molecule type" value="Genomic_DNA"/>
</dbReference>
<organism evidence="2 3">
    <name type="scientific">Ectocarpus siliculosus</name>
    <name type="common">Brown alga</name>
    <name type="synonym">Conferva siliculosa</name>
    <dbReference type="NCBI Taxonomy" id="2880"/>
    <lineage>
        <taxon>Eukaryota</taxon>
        <taxon>Sar</taxon>
        <taxon>Stramenopiles</taxon>
        <taxon>Ochrophyta</taxon>
        <taxon>PX clade</taxon>
        <taxon>Phaeophyceae</taxon>
        <taxon>Ectocarpales</taxon>
        <taxon>Ectocarpaceae</taxon>
        <taxon>Ectocarpus</taxon>
    </lineage>
</organism>
<evidence type="ECO:0000256" key="1">
    <source>
        <dbReference type="SAM" id="MobiDB-lite"/>
    </source>
</evidence>